<sequence length="596" mass="67589">MDRDLVKINYEDNDLLEALEEVSNLFNENTINERRHLRGKLEKASLDVQKQLLESLENVIDAVDDVYIDVKTLHDSCVSLKEQLYSVKASSKPFFIQAQKLKVERTRIHENELELANLLNKYQLDEKESNILLSKDYPFNQSLTLDFFRALDKLMSIQKSCEMLAAEGYEKLSRETYDSMETLKEQALDRIFKWCQLQVRVADVNNIHPLLRRSLKYLEVRPTYIEHLFEEYSSARQSVVLRQFQEALAKAEDLMEDPPRYLGDVLAWIHQASLSEVDALNIVLKLDGNSGLEKVKDKAIGRLTDGISVPFTTRSYNMALNKQLELETIAKATAVASFYLQTFYQILPKACSFLVAMDNFCSSCLLRIGEQLNLYGSQISSFLRVPPSDLSAPPEYMLFLSSFSSVLWSLSASEQVPDDELRKISYSAIEPILSIVSEPFEALSRMDDAIYSINLLEPLLKKTVLYGSLEEKTRSLEAQITRHIATVSAVYTTELLQVFGLAGFLPALSSPDSNEKRFDKSSLTQLSERLVDASIFSGSPEITNLKLLPPSKKEVIKTSVNAVSSIYLQLYEAVKSSETLKITPEKFSELLLSVIP</sequence>
<gene>
    <name evidence="14" type="ORF">QYM36_005621</name>
</gene>
<dbReference type="Pfam" id="PF06419">
    <property type="entry name" value="COG6_N"/>
    <property type="match status" value="1"/>
</dbReference>
<keyword evidence="15" id="KW-1185">Reference proteome</keyword>
<evidence type="ECO:0000259" key="12">
    <source>
        <dbReference type="Pfam" id="PF06419"/>
    </source>
</evidence>
<comment type="subcellular location">
    <subcellularLocation>
        <location evidence="2 11">Golgi apparatus membrane</location>
        <topology evidence="2 11">Peripheral membrane protein</topology>
    </subcellularLocation>
</comment>
<evidence type="ECO:0000256" key="6">
    <source>
        <dbReference type="ARBA" id="ARBA00022448"/>
    </source>
</evidence>
<keyword evidence="6 11" id="KW-0813">Transport</keyword>
<proteinExistence type="inferred from homology"/>
<dbReference type="InterPro" id="IPR048369">
    <property type="entry name" value="COG6_C"/>
</dbReference>
<dbReference type="PANTHER" id="PTHR21506:SF0">
    <property type="entry name" value="CONSERVED OLIGOMERIC GOLGI COMPLEX SUBUNIT 6"/>
    <property type="match status" value="1"/>
</dbReference>
<evidence type="ECO:0000259" key="13">
    <source>
        <dbReference type="Pfam" id="PF20653"/>
    </source>
</evidence>
<organism evidence="14 15">
    <name type="scientific">Artemia franciscana</name>
    <name type="common">Brine shrimp</name>
    <name type="synonym">Artemia sanfranciscana</name>
    <dbReference type="NCBI Taxonomy" id="6661"/>
    <lineage>
        <taxon>Eukaryota</taxon>
        <taxon>Metazoa</taxon>
        <taxon>Ecdysozoa</taxon>
        <taxon>Arthropoda</taxon>
        <taxon>Crustacea</taxon>
        <taxon>Branchiopoda</taxon>
        <taxon>Anostraca</taxon>
        <taxon>Artemiidae</taxon>
        <taxon>Artemia</taxon>
    </lineage>
</organism>
<feature type="domain" description="Conserved oligomeric complex COG6 N-terminal" evidence="12">
    <location>
        <begin position="23"/>
        <end position="133"/>
    </location>
</feature>
<evidence type="ECO:0000256" key="9">
    <source>
        <dbReference type="ARBA" id="ARBA00023136"/>
    </source>
</evidence>
<dbReference type="GO" id="GO:0006891">
    <property type="term" value="P:intra-Golgi vesicle-mediated transport"/>
    <property type="evidence" value="ECO:0007669"/>
    <property type="project" value="UniProtKB-UniRule"/>
</dbReference>
<evidence type="ECO:0000256" key="4">
    <source>
        <dbReference type="ARBA" id="ARBA00011166"/>
    </source>
</evidence>
<dbReference type="SMART" id="SM01087">
    <property type="entry name" value="COG6"/>
    <property type="match status" value="1"/>
</dbReference>
<protein>
    <recommendedName>
        <fullName evidence="5 11">Conserved oligomeric Golgi complex subunit 6</fullName>
        <shortName evidence="11">COG complex subunit 6</shortName>
    </recommendedName>
    <alternativeName>
        <fullName evidence="10 11">Component of oligomeric Golgi complex 6</fullName>
    </alternativeName>
</protein>
<comment type="subunit">
    <text evidence="4">Component of the conserved oligomeric Golgi complex which is composed of eight different subunits and is required for normal Golgi morphology and localization.</text>
</comment>
<keyword evidence="9 11" id="KW-0472">Membrane</keyword>
<dbReference type="GO" id="GO:0000139">
    <property type="term" value="C:Golgi membrane"/>
    <property type="evidence" value="ECO:0007669"/>
    <property type="project" value="UniProtKB-SubCell"/>
</dbReference>
<accession>A0AA88I1L9</accession>
<dbReference type="AlphaFoldDB" id="A0AA88I1L9"/>
<evidence type="ECO:0000256" key="1">
    <source>
        <dbReference type="ARBA" id="ARBA00003627"/>
    </source>
</evidence>
<keyword evidence="7 11" id="KW-0653">Protein transport</keyword>
<dbReference type="InterPro" id="IPR010490">
    <property type="entry name" value="COG6"/>
</dbReference>
<dbReference type="GO" id="GO:0017119">
    <property type="term" value="C:Golgi transport complex"/>
    <property type="evidence" value="ECO:0007669"/>
    <property type="project" value="UniProtKB-UniRule"/>
</dbReference>
<comment type="caution">
    <text evidence="14">The sequence shown here is derived from an EMBL/GenBank/DDBJ whole genome shotgun (WGS) entry which is preliminary data.</text>
</comment>
<evidence type="ECO:0000313" key="15">
    <source>
        <dbReference type="Proteomes" id="UP001187531"/>
    </source>
</evidence>
<dbReference type="Pfam" id="PF20653">
    <property type="entry name" value="COG6_C"/>
    <property type="match status" value="1"/>
</dbReference>
<reference evidence="14" key="1">
    <citation type="submission" date="2023-07" db="EMBL/GenBank/DDBJ databases">
        <title>Chromosome-level genome assembly of Artemia franciscana.</title>
        <authorList>
            <person name="Jo E."/>
        </authorList>
    </citation>
    <scope>NUCLEOTIDE SEQUENCE</scope>
    <source>
        <tissue evidence="14">Whole body</tissue>
    </source>
</reference>
<feature type="domain" description="Conserved Oligomeric Golgi complex subunit 6 C-terminal" evidence="13">
    <location>
        <begin position="174"/>
        <end position="590"/>
    </location>
</feature>
<evidence type="ECO:0000256" key="7">
    <source>
        <dbReference type="ARBA" id="ARBA00022927"/>
    </source>
</evidence>
<dbReference type="PANTHER" id="PTHR21506">
    <property type="entry name" value="COMPONENT OF OLIGOMERIC GOLGI COMPLEX 6"/>
    <property type="match status" value="1"/>
</dbReference>
<dbReference type="Proteomes" id="UP001187531">
    <property type="component" value="Unassembled WGS sequence"/>
</dbReference>
<dbReference type="InterPro" id="IPR048368">
    <property type="entry name" value="COG6_N"/>
</dbReference>
<evidence type="ECO:0000256" key="11">
    <source>
        <dbReference type="RuleBase" id="RU365075"/>
    </source>
</evidence>
<comment type="function">
    <text evidence="1 11">Required for normal Golgi function.</text>
</comment>
<evidence type="ECO:0000256" key="2">
    <source>
        <dbReference type="ARBA" id="ARBA00004395"/>
    </source>
</evidence>
<name>A0AA88I1L9_ARTSF</name>
<evidence type="ECO:0000256" key="5">
    <source>
        <dbReference type="ARBA" id="ARBA00020973"/>
    </source>
</evidence>
<evidence type="ECO:0000256" key="10">
    <source>
        <dbReference type="ARBA" id="ARBA00031348"/>
    </source>
</evidence>
<dbReference type="EMBL" id="JAVRJZ010000009">
    <property type="protein sequence ID" value="KAK2718371.1"/>
    <property type="molecule type" value="Genomic_DNA"/>
</dbReference>
<evidence type="ECO:0000256" key="8">
    <source>
        <dbReference type="ARBA" id="ARBA00023034"/>
    </source>
</evidence>
<evidence type="ECO:0000256" key="3">
    <source>
        <dbReference type="ARBA" id="ARBA00011023"/>
    </source>
</evidence>
<dbReference type="GO" id="GO:0015031">
    <property type="term" value="P:protein transport"/>
    <property type="evidence" value="ECO:0007669"/>
    <property type="project" value="UniProtKB-KW"/>
</dbReference>
<keyword evidence="8 11" id="KW-0333">Golgi apparatus</keyword>
<evidence type="ECO:0000313" key="14">
    <source>
        <dbReference type="EMBL" id="KAK2718371.1"/>
    </source>
</evidence>
<comment type="similarity">
    <text evidence="3 11">Belongs to the COG6 family.</text>
</comment>